<evidence type="ECO:0000256" key="6">
    <source>
        <dbReference type="RuleBase" id="RU000481"/>
    </source>
</evidence>
<dbReference type="InterPro" id="IPR004839">
    <property type="entry name" value="Aminotransferase_I/II_large"/>
</dbReference>
<evidence type="ECO:0000313" key="8">
    <source>
        <dbReference type="EMBL" id="NOT34448.1"/>
    </source>
</evidence>
<dbReference type="AlphaFoldDB" id="A0A849SFC2"/>
<gene>
    <name evidence="8" type="ORF">HOP12_09790</name>
</gene>
<accession>A0A849SFC2</accession>
<dbReference type="GO" id="GO:0008483">
    <property type="term" value="F:transaminase activity"/>
    <property type="evidence" value="ECO:0007669"/>
    <property type="project" value="UniProtKB-KW"/>
</dbReference>
<dbReference type="PANTHER" id="PTHR46383:SF1">
    <property type="entry name" value="ASPARTATE AMINOTRANSFERASE"/>
    <property type="match status" value="1"/>
</dbReference>
<dbReference type="InterPro" id="IPR015424">
    <property type="entry name" value="PyrdxlP-dep_Trfase"/>
</dbReference>
<dbReference type="SUPFAM" id="SSF53383">
    <property type="entry name" value="PLP-dependent transferases"/>
    <property type="match status" value="1"/>
</dbReference>
<dbReference type="FunFam" id="3.40.640.10:FF:000033">
    <property type="entry name" value="Aspartate aminotransferase"/>
    <property type="match status" value="1"/>
</dbReference>
<name>A0A849SFC2_UNCEI</name>
<dbReference type="InterPro" id="IPR050596">
    <property type="entry name" value="AspAT/PAT-like"/>
</dbReference>
<dbReference type="PANTHER" id="PTHR46383">
    <property type="entry name" value="ASPARTATE AMINOTRANSFERASE"/>
    <property type="match status" value="1"/>
</dbReference>
<organism evidence="8 9">
    <name type="scientific">Eiseniibacteriota bacterium</name>
    <dbReference type="NCBI Taxonomy" id="2212470"/>
    <lineage>
        <taxon>Bacteria</taxon>
        <taxon>Candidatus Eiseniibacteriota</taxon>
    </lineage>
</organism>
<evidence type="ECO:0000259" key="7">
    <source>
        <dbReference type="Pfam" id="PF00155"/>
    </source>
</evidence>
<dbReference type="InterPro" id="IPR015422">
    <property type="entry name" value="PyrdxlP-dep_Trfase_small"/>
</dbReference>
<evidence type="ECO:0000256" key="2">
    <source>
        <dbReference type="ARBA" id="ARBA00007441"/>
    </source>
</evidence>
<dbReference type="GO" id="GO:0006520">
    <property type="term" value="P:amino acid metabolic process"/>
    <property type="evidence" value="ECO:0007669"/>
    <property type="project" value="InterPro"/>
</dbReference>
<comment type="caution">
    <text evidence="8">The sequence shown here is derived from an EMBL/GenBank/DDBJ whole genome shotgun (WGS) entry which is preliminary data.</text>
</comment>
<dbReference type="Gene3D" id="3.90.1150.10">
    <property type="entry name" value="Aspartate Aminotransferase, domain 1"/>
    <property type="match status" value="1"/>
</dbReference>
<dbReference type="Pfam" id="PF00155">
    <property type="entry name" value="Aminotran_1_2"/>
    <property type="match status" value="1"/>
</dbReference>
<comment type="similarity">
    <text evidence="2 6">Belongs to the class-I pyridoxal-phosphate-dependent aminotransferase family.</text>
</comment>
<keyword evidence="3 6" id="KW-0032">Aminotransferase</keyword>
<evidence type="ECO:0000313" key="9">
    <source>
        <dbReference type="Proteomes" id="UP000580839"/>
    </source>
</evidence>
<comment type="cofactor">
    <cofactor evidence="1 6">
        <name>pyridoxal 5'-phosphate</name>
        <dbReference type="ChEBI" id="CHEBI:597326"/>
    </cofactor>
</comment>
<evidence type="ECO:0000256" key="3">
    <source>
        <dbReference type="ARBA" id="ARBA00022576"/>
    </source>
</evidence>
<keyword evidence="5" id="KW-0663">Pyridoxal phosphate</keyword>
<feature type="domain" description="Aminotransferase class I/classII large" evidence="7">
    <location>
        <begin position="32"/>
        <end position="378"/>
    </location>
</feature>
<evidence type="ECO:0000256" key="1">
    <source>
        <dbReference type="ARBA" id="ARBA00001933"/>
    </source>
</evidence>
<evidence type="ECO:0000256" key="5">
    <source>
        <dbReference type="ARBA" id="ARBA00022898"/>
    </source>
</evidence>
<dbReference type="InterPro" id="IPR004838">
    <property type="entry name" value="NHTrfase_class1_PyrdxlP-BS"/>
</dbReference>
<evidence type="ECO:0000256" key="4">
    <source>
        <dbReference type="ARBA" id="ARBA00022679"/>
    </source>
</evidence>
<sequence length="390" mass="42813">MEFAQRMSRMGTETAFEVLLRAQALEAQGRRIVHLEIGEPDFDTPRYIRQAAAEALEAGFTHYGPSAGLAEFRKVIAEIWSRERGIPCDADNVVVTPGAKPIMFFAMLALLEEGDEVLYPNPGFPIYESVANFIGAKPIALPLRPENDFDLDVADLEKKITSRTKLLVLNSPHNPTGAVLKPETVEAIAAIARKHSFAILSDEIYARIQYEGRHLSIASLPGMAERTIVLDGFSKTYSMTGWRLGFGIMEKSLAKHVARLMTNSNSCTATFVQKAGLVALTGPQDEAHAMVEEFRVRRDAFVIGLNRLPGVKCFNPQGAFYVFPDIRGTGMKSKELADMMLQDAGVACLSGASFGSHGEGFIRFSTANSLANIQIALQQMDELLRTRVKA</sequence>
<dbReference type="Gene3D" id="3.40.640.10">
    <property type="entry name" value="Type I PLP-dependent aspartate aminotransferase-like (Major domain)"/>
    <property type="match status" value="1"/>
</dbReference>
<dbReference type="GO" id="GO:0030170">
    <property type="term" value="F:pyridoxal phosphate binding"/>
    <property type="evidence" value="ECO:0007669"/>
    <property type="project" value="InterPro"/>
</dbReference>
<reference evidence="8 9" key="1">
    <citation type="submission" date="2020-04" db="EMBL/GenBank/DDBJ databases">
        <title>Metagenomic profiling of ammonia- and methane-oxidizing microorganisms in a Dutch drinking water treatment plant.</title>
        <authorList>
            <person name="Poghosyan L."/>
            <person name="Leucker S."/>
        </authorList>
    </citation>
    <scope>NUCLEOTIDE SEQUENCE [LARGE SCALE GENOMIC DNA]</scope>
    <source>
        <strain evidence="8">S-RSF-IL-03</strain>
    </source>
</reference>
<protein>
    <recommendedName>
        <fullName evidence="6">Aminotransferase</fullName>
        <ecNumber evidence="6">2.6.1.-</ecNumber>
    </recommendedName>
</protein>
<dbReference type="EMBL" id="JABFRW010000121">
    <property type="protein sequence ID" value="NOT34448.1"/>
    <property type="molecule type" value="Genomic_DNA"/>
</dbReference>
<dbReference type="Proteomes" id="UP000580839">
    <property type="component" value="Unassembled WGS sequence"/>
</dbReference>
<proteinExistence type="inferred from homology"/>
<dbReference type="EC" id="2.6.1.-" evidence="6"/>
<dbReference type="CDD" id="cd00609">
    <property type="entry name" value="AAT_like"/>
    <property type="match status" value="1"/>
</dbReference>
<dbReference type="PROSITE" id="PS00105">
    <property type="entry name" value="AA_TRANSFER_CLASS_1"/>
    <property type="match status" value="1"/>
</dbReference>
<keyword evidence="4 6" id="KW-0808">Transferase</keyword>
<dbReference type="InterPro" id="IPR015421">
    <property type="entry name" value="PyrdxlP-dep_Trfase_major"/>
</dbReference>